<evidence type="ECO:0000313" key="3">
    <source>
        <dbReference type="EMBL" id="KAJ4490048.1"/>
    </source>
</evidence>
<evidence type="ECO:0000259" key="2">
    <source>
        <dbReference type="PROSITE" id="PS00036"/>
    </source>
</evidence>
<feature type="compositionally biased region" description="Gly residues" evidence="1">
    <location>
        <begin position="331"/>
        <end position="348"/>
    </location>
</feature>
<evidence type="ECO:0000313" key="4">
    <source>
        <dbReference type="Proteomes" id="UP001150266"/>
    </source>
</evidence>
<dbReference type="Proteomes" id="UP001150266">
    <property type="component" value="Unassembled WGS sequence"/>
</dbReference>
<evidence type="ECO:0000256" key="1">
    <source>
        <dbReference type="SAM" id="MobiDB-lite"/>
    </source>
</evidence>
<feature type="compositionally biased region" description="Polar residues" evidence="1">
    <location>
        <begin position="151"/>
        <end position="163"/>
    </location>
</feature>
<sequence>MSSSAERPERSRNAKAQARHRAKRKAYIEQLEQTVTKLQTAMGVTPEQVAALPPPLAKIRELEQENARLAKENDELRRLLAESGIPINGLASSNGGSYVSSPNSFNGTGRGMQLNRTMTGGSPVNGSGAFHDARNLTDSYGGLKRRKMSSEMDSNFPSENTDLNALRAPPPLTIPHHSSSSQHYPSSHPSSHLPSPHPSSAHGHAHHFNLAPPPFQMPNTPSASSATSSPPGGVLMSPPAQMQNSAGSVSHSPVSQLGNLSRPGTSSSVSSMHPYNHGYVKVEEDNYHASHNSHHPSSHSNAAPSNGYTLPPFDAMDPTLAGPGTWQNPNHGGGFSTTDRGGPGGLGR</sequence>
<feature type="compositionally biased region" description="Low complexity" evidence="1">
    <location>
        <begin position="220"/>
        <end position="231"/>
    </location>
</feature>
<gene>
    <name evidence="3" type="ORF">J3R30DRAFT_3693512</name>
</gene>
<feature type="compositionally biased region" description="Polar residues" evidence="1">
    <location>
        <begin position="240"/>
        <end position="273"/>
    </location>
</feature>
<dbReference type="PROSITE" id="PS00036">
    <property type="entry name" value="BZIP_BASIC"/>
    <property type="match status" value="1"/>
</dbReference>
<protein>
    <recommendedName>
        <fullName evidence="2">BZIP domain-containing protein</fullName>
    </recommendedName>
</protein>
<feature type="region of interest" description="Disordered" evidence="1">
    <location>
        <begin position="1"/>
        <end position="24"/>
    </location>
</feature>
<dbReference type="OrthoDB" id="3257643at2759"/>
<feature type="domain" description="BZIP" evidence="2">
    <location>
        <begin position="10"/>
        <end position="23"/>
    </location>
</feature>
<keyword evidence="4" id="KW-1185">Reference proteome</keyword>
<dbReference type="Gene3D" id="1.20.5.170">
    <property type="match status" value="1"/>
</dbReference>
<dbReference type="AlphaFoldDB" id="A0A9W9AT98"/>
<reference evidence="3" key="1">
    <citation type="submission" date="2022-08" db="EMBL/GenBank/DDBJ databases">
        <title>A Global Phylogenomic Analysis of the Shiitake Genus Lentinula.</title>
        <authorList>
            <consortium name="DOE Joint Genome Institute"/>
            <person name="Sierra-Patev S."/>
            <person name="Min B."/>
            <person name="Naranjo-Ortiz M."/>
            <person name="Looney B."/>
            <person name="Konkel Z."/>
            <person name="Slot J.C."/>
            <person name="Sakamoto Y."/>
            <person name="Steenwyk J.L."/>
            <person name="Rokas A."/>
            <person name="Carro J."/>
            <person name="Camarero S."/>
            <person name="Ferreira P."/>
            <person name="Molpeceres G."/>
            <person name="Ruiz-Duenas F.J."/>
            <person name="Serrano A."/>
            <person name="Henrissat B."/>
            <person name="Drula E."/>
            <person name="Hughes K.W."/>
            <person name="Mata J.L."/>
            <person name="Ishikawa N.K."/>
            <person name="Vargas-Isla R."/>
            <person name="Ushijima S."/>
            <person name="Smith C.A."/>
            <person name="Ahrendt S."/>
            <person name="Andreopoulos W."/>
            <person name="He G."/>
            <person name="Labutti K."/>
            <person name="Lipzen A."/>
            <person name="Ng V."/>
            <person name="Riley R."/>
            <person name="Sandor L."/>
            <person name="Barry K."/>
            <person name="Martinez A.T."/>
            <person name="Xiao Y."/>
            <person name="Gibbons J.G."/>
            <person name="Terashima K."/>
            <person name="Grigoriev I.V."/>
            <person name="Hibbett D.S."/>
        </authorList>
    </citation>
    <scope>NUCLEOTIDE SEQUENCE</scope>
    <source>
        <strain evidence="3">JLM2183</strain>
    </source>
</reference>
<dbReference type="GO" id="GO:0003700">
    <property type="term" value="F:DNA-binding transcription factor activity"/>
    <property type="evidence" value="ECO:0007669"/>
    <property type="project" value="InterPro"/>
</dbReference>
<comment type="caution">
    <text evidence="3">The sequence shown here is derived from an EMBL/GenBank/DDBJ whole genome shotgun (WGS) entry which is preliminary data.</text>
</comment>
<dbReference type="EMBL" id="JAOTPV010000001">
    <property type="protein sequence ID" value="KAJ4490048.1"/>
    <property type="molecule type" value="Genomic_DNA"/>
</dbReference>
<accession>A0A9W9AT98</accession>
<organism evidence="3 4">
    <name type="scientific">Lentinula aciculospora</name>
    <dbReference type="NCBI Taxonomy" id="153920"/>
    <lineage>
        <taxon>Eukaryota</taxon>
        <taxon>Fungi</taxon>
        <taxon>Dikarya</taxon>
        <taxon>Basidiomycota</taxon>
        <taxon>Agaricomycotina</taxon>
        <taxon>Agaricomycetes</taxon>
        <taxon>Agaricomycetidae</taxon>
        <taxon>Agaricales</taxon>
        <taxon>Marasmiineae</taxon>
        <taxon>Omphalotaceae</taxon>
        <taxon>Lentinula</taxon>
    </lineage>
</organism>
<feature type="compositionally biased region" description="Low complexity" evidence="1">
    <location>
        <begin position="175"/>
        <end position="202"/>
    </location>
</feature>
<dbReference type="CDD" id="cd14688">
    <property type="entry name" value="bZIP_YAP"/>
    <property type="match status" value="1"/>
</dbReference>
<proteinExistence type="predicted"/>
<feature type="compositionally biased region" description="Polar residues" evidence="1">
    <location>
        <begin position="90"/>
        <end position="107"/>
    </location>
</feature>
<name>A0A9W9AT98_9AGAR</name>
<dbReference type="InterPro" id="IPR004827">
    <property type="entry name" value="bZIP"/>
</dbReference>
<feature type="compositionally biased region" description="Basic and acidic residues" evidence="1">
    <location>
        <begin position="1"/>
        <end position="12"/>
    </location>
</feature>
<feature type="compositionally biased region" description="Polar residues" evidence="1">
    <location>
        <begin position="114"/>
        <end position="125"/>
    </location>
</feature>
<feature type="region of interest" description="Disordered" evidence="1">
    <location>
        <begin position="90"/>
        <end position="348"/>
    </location>
</feature>